<dbReference type="PANTHER" id="PTHR23150">
    <property type="entry name" value="SULFATASE MODIFYING FACTOR 1, 2"/>
    <property type="match status" value="1"/>
</dbReference>
<dbReference type="Gene3D" id="3.90.1580.10">
    <property type="entry name" value="paralog of FGE (formylglycine-generating enzyme)"/>
    <property type="match status" value="1"/>
</dbReference>
<accession>A0A316DRW3</accession>
<dbReference type="AlphaFoldDB" id="A0A316DRW3"/>
<evidence type="ECO:0000313" key="2">
    <source>
        <dbReference type="EMBL" id="PWK07888.1"/>
    </source>
</evidence>
<dbReference type="SUPFAM" id="SSF56436">
    <property type="entry name" value="C-type lectin-like"/>
    <property type="match status" value="1"/>
</dbReference>
<dbReference type="InterPro" id="IPR016187">
    <property type="entry name" value="CTDL_fold"/>
</dbReference>
<comment type="caution">
    <text evidence="2">The sequence shown here is derived from an EMBL/GenBank/DDBJ whole genome shotgun (WGS) entry which is preliminary data.</text>
</comment>
<name>A0A316DRW3_9BACL</name>
<dbReference type="Proteomes" id="UP000245634">
    <property type="component" value="Unassembled WGS sequence"/>
</dbReference>
<organism evidence="2 3">
    <name type="scientific">Tumebacillus permanentifrigoris</name>
    <dbReference type="NCBI Taxonomy" id="378543"/>
    <lineage>
        <taxon>Bacteria</taxon>
        <taxon>Bacillati</taxon>
        <taxon>Bacillota</taxon>
        <taxon>Bacilli</taxon>
        <taxon>Bacillales</taxon>
        <taxon>Alicyclobacillaceae</taxon>
        <taxon>Tumebacillus</taxon>
    </lineage>
</organism>
<dbReference type="InterPro" id="IPR005532">
    <property type="entry name" value="SUMF_dom"/>
</dbReference>
<dbReference type="RefSeq" id="WP_109690492.1">
    <property type="nucleotide sequence ID" value="NZ_QGGL01000016.1"/>
</dbReference>
<dbReference type="EMBL" id="QGGL01000016">
    <property type="protein sequence ID" value="PWK07888.1"/>
    <property type="molecule type" value="Genomic_DNA"/>
</dbReference>
<evidence type="ECO:0000259" key="1">
    <source>
        <dbReference type="Pfam" id="PF03781"/>
    </source>
</evidence>
<feature type="domain" description="Sulfatase-modifying factor enzyme-like" evidence="1">
    <location>
        <begin position="14"/>
        <end position="251"/>
    </location>
</feature>
<gene>
    <name evidence="2" type="ORF">C7459_11647</name>
</gene>
<dbReference type="InterPro" id="IPR051043">
    <property type="entry name" value="Sulfatase_Mod_Factor_Kinase"/>
</dbReference>
<proteinExistence type="predicted"/>
<protein>
    <submittedName>
        <fullName evidence="2">Formylglycine-generating enzyme required for sulfatase activity</fullName>
    </submittedName>
</protein>
<dbReference type="GO" id="GO:0120147">
    <property type="term" value="F:formylglycine-generating oxidase activity"/>
    <property type="evidence" value="ECO:0007669"/>
    <property type="project" value="TreeGrafter"/>
</dbReference>
<evidence type="ECO:0000313" key="3">
    <source>
        <dbReference type="Proteomes" id="UP000245634"/>
    </source>
</evidence>
<dbReference type="PANTHER" id="PTHR23150:SF19">
    <property type="entry name" value="FORMYLGLYCINE-GENERATING ENZYME"/>
    <property type="match status" value="1"/>
</dbReference>
<reference evidence="2 3" key="1">
    <citation type="submission" date="2018-05" db="EMBL/GenBank/DDBJ databases">
        <title>Genomic Encyclopedia of Type Strains, Phase IV (KMG-IV): sequencing the most valuable type-strain genomes for metagenomic binning, comparative biology and taxonomic classification.</title>
        <authorList>
            <person name="Goeker M."/>
        </authorList>
    </citation>
    <scope>NUCLEOTIDE SEQUENCE [LARGE SCALE GENOMIC DNA]</scope>
    <source>
        <strain evidence="2 3">DSM 18773</strain>
    </source>
</reference>
<dbReference type="OrthoDB" id="9768004at2"/>
<dbReference type="InterPro" id="IPR042095">
    <property type="entry name" value="SUMF_sf"/>
</dbReference>
<sequence length="357" mass="41282">MLSLSREDILNNLQFVSIPAGTFLMGTTWDRNHMEYLMEKYTVFVDWFIKEVPQRELELPAYDIAEIPVTFDMMRAFIRETDYPVKRLPELLQENLRTVPGDHPVYPTTAGLSEDFCKWLTKNDDGYTYDLPTEEEWEKAARGTDSREFPWGDAEQPQRINTRECGHGHVLPVRHTSKANSPYGLYDIAGNVEEMTRSFNAPYEGMPIQIPDYLKYRILRGGTAEHLLDLARCARRHGKHPSRFTGFRVVRRPQPLLVPNKPTPFLLKNGDWIYASINYVNDQEVCVDLGNQHSGIAQAKEFTEHDFHVFANLHSRSEIILKVMDVASDIVVCHRPNMDELDRFMQGLSFNKVMKTV</sequence>
<dbReference type="Pfam" id="PF03781">
    <property type="entry name" value="FGE-sulfatase"/>
    <property type="match status" value="1"/>
</dbReference>
<keyword evidence="3" id="KW-1185">Reference proteome</keyword>